<dbReference type="EMBL" id="CAXAMN010011259">
    <property type="protein sequence ID" value="CAK9034829.1"/>
    <property type="molecule type" value="Genomic_DNA"/>
</dbReference>
<keyword evidence="2" id="KW-1185">Reference proteome</keyword>
<reference evidence="1 2" key="1">
    <citation type="submission" date="2024-02" db="EMBL/GenBank/DDBJ databases">
        <authorList>
            <person name="Chen Y."/>
            <person name="Shah S."/>
            <person name="Dougan E. K."/>
            <person name="Thang M."/>
            <person name="Chan C."/>
        </authorList>
    </citation>
    <scope>NUCLEOTIDE SEQUENCE [LARGE SCALE GENOMIC DNA]</scope>
</reference>
<sequence length="630" mass="72359">STARECITRRTTADVEASRLSPAADCYMRVPMRSSDASSDKTHIVWIGDLPKLLQWLASNSRAWRQHLIAMVREKPEIRLVFYSDEVTGGNILAPEKKKKAVLVYICLRGSLYHREACWITAACVQHLMLDKIRGGFTAVMREIVSRIHRDDLLTEGFELELAGERFRVRLLSPSLMISDHEAQRATFGIKGSAGLLPCINCCNVVSKHATSIPPGFVTIAESDLRRFVCRTNEAYYEAAAAIQAERTTSRRSVLEKAYGLRWAQDGLMFCEETRKHLPPQGSCTDTFHDYFCNGVASWECGAILERRQERGLSVAALLDTAVASQWHREGEGRSFRSNTLGRMLGEKYFDKGGFRGSGSDCCFLVPLLNYYMCLVASRTHSPDPKFQCFDALVRVCRELWRLQYNHLTPFSDHSEVLPLALLQQEHQEQVLRAYDLDFVKPKHHHRLHIPKACMLLGRLPNCCAQEKKHRHLKTGGLLDRTHMQVNRFDAWQQALLPRLLQLSAVPTHCFEPCELREPARPTDYKTKRDLGDDSLRESLIADIGRRKVEVGDVLVWSEEAGHVKRIVQGDTARLRFQLMRLRHLSHEPWGSRWELSDELRWYAPQPRSSYKIAMWWRVDEDTRQMWCLL</sequence>
<dbReference type="Proteomes" id="UP001642484">
    <property type="component" value="Unassembled WGS sequence"/>
</dbReference>
<evidence type="ECO:0000313" key="1">
    <source>
        <dbReference type="EMBL" id="CAK9034829.1"/>
    </source>
</evidence>
<organism evidence="1 2">
    <name type="scientific">Durusdinium trenchii</name>
    <dbReference type="NCBI Taxonomy" id="1381693"/>
    <lineage>
        <taxon>Eukaryota</taxon>
        <taxon>Sar</taxon>
        <taxon>Alveolata</taxon>
        <taxon>Dinophyceae</taxon>
        <taxon>Suessiales</taxon>
        <taxon>Symbiodiniaceae</taxon>
        <taxon>Durusdinium</taxon>
    </lineage>
</organism>
<comment type="caution">
    <text evidence="1">The sequence shown here is derived from an EMBL/GenBank/DDBJ whole genome shotgun (WGS) entry which is preliminary data.</text>
</comment>
<feature type="non-terminal residue" evidence="1">
    <location>
        <position position="1"/>
    </location>
</feature>
<proteinExistence type="predicted"/>
<protein>
    <submittedName>
        <fullName evidence="1">Uncharacterized protein</fullName>
    </submittedName>
</protein>
<evidence type="ECO:0000313" key="2">
    <source>
        <dbReference type="Proteomes" id="UP001642484"/>
    </source>
</evidence>
<gene>
    <name evidence="1" type="ORF">CCMP2556_LOCUS19665</name>
</gene>
<accession>A0ABP0L6M7</accession>
<name>A0ABP0L6M7_9DINO</name>